<dbReference type="RefSeq" id="WP_276280799.1">
    <property type="nucleotide sequence ID" value="NZ_CP119809.1"/>
</dbReference>
<dbReference type="PROSITE" id="PS50156">
    <property type="entry name" value="SSD"/>
    <property type="match status" value="2"/>
</dbReference>
<feature type="transmembrane region" description="Helical" evidence="6">
    <location>
        <begin position="329"/>
        <end position="350"/>
    </location>
</feature>
<evidence type="ECO:0000259" key="7">
    <source>
        <dbReference type="PROSITE" id="PS50156"/>
    </source>
</evidence>
<dbReference type="Pfam" id="PF03176">
    <property type="entry name" value="MMPL"/>
    <property type="match status" value="2"/>
</dbReference>
<organism evidence="9 10">
    <name type="scientific">Halorussus caseinilyticus</name>
    <dbReference type="NCBI Taxonomy" id="3034025"/>
    <lineage>
        <taxon>Archaea</taxon>
        <taxon>Methanobacteriati</taxon>
        <taxon>Methanobacteriota</taxon>
        <taxon>Stenosarchaea group</taxon>
        <taxon>Halobacteria</taxon>
        <taxon>Halobacteriales</taxon>
        <taxon>Haladaptataceae</taxon>
        <taxon>Halorussus</taxon>
    </lineage>
</organism>
<feature type="transmembrane region" description="Helical" evidence="6">
    <location>
        <begin position="362"/>
        <end position="381"/>
    </location>
</feature>
<evidence type="ECO:0000256" key="2">
    <source>
        <dbReference type="ARBA" id="ARBA00022475"/>
    </source>
</evidence>
<feature type="transmembrane region" description="Helical" evidence="6">
    <location>
        <begin position="712"/>
        <end position="732"/>
    </location>
</feature>
<dbReference type="GeneID" id="79301970"/>
<evidence type="ECO:0000256" key="5">
    <source>
        <dbReference type="ARBA" id="ARBA00023136"/>
    </source>
</evidence>
<keyword evidence="4 6" id="KW-1133">Transmembrane helix</keyword>
<feature type="transmembrane region" description="Helical" evidence="6">
    <location>
        <begin position="238"/>
        <end position="255"/>
    </location>
</feature>
<keyword evidence="2" id="KW-1003">Cell membrane</keyword>
<evidence type="ECO:0000256" key="6">
    <source>
        <dbReference type="SAM" id="Phobius"/>
    </source>
</evidence>
<dbReference type="AlphaFoldDB" id="A0ABD5WL70"/>
<feature type="transmembrane region" description="Helical" evidence="6">
    <location>
        <begin position="789"/>
        <end position="812"/>
    </location>
</feature>
<sequence>MRELFSKMAQFVTDHNRLVVVVMLLLTAGVGAGVTNLQVGSAADASTGDTEVAQKQNYIQNHYGDQNDSAGTPAAVYVRDDGGNVLSKESLLESLRYQQAVRENETVAAALPEKGGVVGVSNLVAKQLAGSPDATLDEQLSALESASDSEVEQSVKKALSGAAARQLMPKDYEPGTASATSRRMVFQFETEADGSSLEGRTETHALYDRAKDTTGYFTLGAHAQSDSLRQTQQDTFELVLPAALAAILAVLVFSYRDIVDVVVGLIGVLLSVVWMFGILGWLQVPAGMTLVIGPVLIVGLSVDYGLHVFMRYREERKEGDDIRGPMNRALSSVAVAIGLVTITTGVGFMSNVTSDFGVIRDLSIGITLGVISAFVIFVTIVPAMKVSIDGFLEGFGFDRRKQPLGKTRLLEPILGSGADLARKAAPVVIVAALVAGTAGGVMWNDLDRQSIQRDDGDIAEWKQNLPEPLAWDVTEFNQHSQFVNERYRSADQSDRRKSQVLVEGDVTDPKTLERLADGRERAAESGIVFEQSGTVPFVGPVSVMESVAAEDEEFASVFREADTDGNGVPDQNLEQVYTALYDAAPEKAAQVVERTDGEFRSVRLVVPIEPSASYETQTEQMRAVADTVGDDETLTATAVGRATVSAAESEQTAENILTTLIVALIAVFVMLMLVYRLTQGSATLGAVTVIPIVLVTALVVGGMYLLDVPLTLFTSLLMSLVIGLGIDYNIHITDRFAEELERTGDSYLALREAVTGTGGALLGSTLTSTGAFSALLLASSPALQSFGKLVVLALTLSFVVSIFVLPSLLVVWTRYVHTMPEGDAQSGATPAGHQD</sequence>
<proteinExistence type="predicted"/>
<feature type="transmembrane region" description="Helical" evidence="6">
    <location>
        <begin position="262"/>
        <end position="282"/>
    </location>
</feature>
<gene>
    <name evidence="9" type="ORF">ACFQJ6_15455</name>
</gene>
<feature type="domain" description="SSD" evidence="7">
    <location>
        <begin position="655"/>
        <end position="811"/>
    </location>
</feature>
<keyword evidence="5 6" id="KW-0472">Membrane</keyword>
<name>A0ABD5WL70_9EURY</name>
<feature type="domain" description="EF-hand" evidence="8">
    <location>
        <begin position="549"/>
        <end position="583"/>
    </location>
</feature>
<evidence type="ECO:0000313" key="9">
    <source>
        <dbReference type="EMBL" id="MFC7081292.1"/>
    </source>
</evidence>
<dbReference type="InterPro" id="IPR000731">
    <property type="entry name" value="SSD"/>
</dbReference>
<keyword evidence="10" id="KW-1185">Reference proteome</keyword>
<feature type="domain" description="SSD" evidence="7">
    <location>
        <begin position="262"/>
        <end position="387"/>
    </location>
</feature>
<dbReference type="InterPro" id="IPR050545">
    <property type="entry name" value="Mycobact_MmpL"/>
</dbReference>
<dbReference type="SUPFAM" id="SSF82866">
    <property type="entry name" value="Multidrug efflux transporter AcrB transmembrane domain"/>
    <property type="match status" value="2"/>
</dbReference>
<reference evidence="9 10" key="1">
    <citation type="journal article" date="2019" name="Int. J. Syst. Evol. Microbiol.">
        <title>The Global Catalogue of Microorganisms (GCM) 10K type strain sequencing project: providing services to taxonomists for standard genome sequencing and annotation.</title>
        <authorList>
            <consortium name="The Broad Institute Genomics Platform"/>
            <consortium name="The Broad Institute Genome Sequencing Center for Infectious Disease"/>
            <person name="Wu L."/>
            <person name="Ma J."/>
        </authorList>
    </citation>
    <scope>NUCLEOTIDE SEQUENCE [LARGE SCALE GENOMIC DNA]</scope>
    <source>
        <strain evidence="9 10">DT72</strain>
    </source>
</reference>
<evidence type="ECO:0000313" key="10">
    <source>
        <dbReference type="Proteomes" id="UP001596407"/>
    </source>
</evidence>
<feature type="transmembrane region" description="Helical" evidence="6">
    <location>
        <begin position="753"/>
        <end position="777"/>
    </location>
</feature>
<keyword evidence="3 6" id="KW-0812">Transmembrane</keyword>
<dbReference type="PROSITE" id="PS50222">
    <property type="entry name" value="EF_HAND_2"/>
    <property type="match status" value="1"/>
</dbReference>
<comment type="subcellular location">
    <subcellularLocation>
        <location evidence="1">Cell membrane</location>
        <topology evidence="1">Multi-pass membrane protein</topology>
    </subcellularLocation>
</comment>
<dbReference type="PANTHER" id="PTHR33406:SF13">
    <property type="entry name" value="MEMBRANE PROTEIN YDFJ"/>
    <property type="match status" value="1"/>
</dbReference>
<feature type="transmembrane region" description="Helical" evidence="6">
    <location>
        <begin position="682"/>
        <end position="706"/>
    </location>
</feature>
<dbReference type="InterPro" id="IPR004869">
    <property type="entry name" value="MMPL_dom"/>
</dbReference>
<dbReference type="InterPro" id="IPR002048">
    <property type="entry name" value="EF_hand_dom"/>
</dbReference>
<evidence type="ECO:0000256" key="1">
    <source>
        <dbReference type="ARBA" id="ARBA00004651"/>
    </source>
</evidence>
<evidence type="ECO:0000256" key="4">
    <source>
        <dbReference type="ARBA" id="ARBA00022989"/>
    </source>
</evidence>
<dbReference type="Proteomes" id="UP001596407">
    <property type="component" value="Unassembled WGS sequence"/>
</dbReference>
<comment type="caution">
    <text evidence="9">The sequence shown here is derived from an EMBL/GenBank/DDBJ whole genome shotgun (WGS) entry which is preliminary data.</text>
</comment>
<feature type="transmembrane region" description="Helical" evidence="6">
    <location>
        <begin position="288"/>
        <end position="309"/>
    </location>
</feature>
<feature type="transmembrane region" description="Helical" evidence="6">
    <location>
        <begin position="424"/>
        <end position="443"/>
    </location>
</feature>
<dbReference type="GO" id="GO:0005886">
    <property type="term" value="C:plasma membrane"/>
    <property type="evidence" value="ECO:0007669"/>
    <property type="project" value="UniProtKB-SubCell"/>
</dbReference>
<evidence type="ECO:0000256" key="3">
    <source>
        <dbReference type="ARBA" id="ARBA00022692"/>
    </source>
</evidence>
<accession>A0ABD5WL70</accession>
<protein>
    <submittedName>
        <fullName evidence="9">RND family transporter</fullName>
    </submittedName>
</protein>
<dbReference type="Gene3D" id="1.20.1640.10">
    <property type="entry name" value="Multidrug efflux transporter AcrB transmembrane domain"/>
    <property type="match status" value="2"/>
</dbReference>
<feature type="transmembrane region" description="Helical" evidence="6">
    <location>
        <begin position="656"/>
        <end position="675"/>
    </location>
</feature>
<evidence type="ECO:0000259" key="8">
    <source>
        <dbReference type="PROSITE" id="PS50222"/>
    </source>
</evidence>
<dbReference type="PANTHER" id="PTHR33406">
    <property type="entry name" value="MEMBRANE PROTEIN MJ1562-RELATED"/>
    <property type="match status" value="1"/>
</dbReference>
<dbReference type="EMBL" id="JBHSZH010000005">
    <property type="protein sequence ID" value="MFC7081292.1"/>
    <property type="molecule type" value="Genomic_DNA"/>
</dbReference>